<sequence>MDGYPAGSLDRNVPFLVASGLNSKVPELQLQDELKDQGILLKSELPPLESKEAGVLEEYLEEIDAQGVSSTGVSRDEPYRFRIKTVGRVLQPKWSLSFLLPPRRAQLPGSAESSESTPTLHSPFSPLSPVSALYPDGLIDSRWIRKHQELVPSVYVCFHTLSNDNRLKADISALKGTLAKSGYKTRVAVILLGDVDGGSARLSDGVQERLEGIRRGAALDPKSIFYIPMQESPAGLKRVVDGILTVLYGTAVEHYRDLGRHARKKRSRGIAPQPTVPPTSGTSRTLSLPDWNFRYDFKAAVFAEFRQEMDAAIRSFEQAYEILLGQDVLDIMPSWSPRWNEGRLLSDIISIRCLRIQLWMGNTSLAVRRWQAHRDRIADFVDRRGRGTNNYGWQAWEARWATVMANLIEKVEMPGLVPATMMLFLQPEKSVLGERLRPWELLHHTGYWYRIAARHLAARRALAHMIPEEDRDPPDSSSASQVASKSYTYDTYMCPAPYQEYPVAGTGVNHAQLIIDCLIAARTQFQARKQLRIVAEISLDCAREMASIESWEEVMAMLWPIWDDTLFRSEAWLDASEELCWLMRRAASKTGRADLVVAIDWELMSNKFSKRPHWCYDLSKSLDGVTANAKPTVSLSDDQASSFVSASFVFRNKEMKAGETCKGQLMMASDAMPGSAPVTFSSVRVEFEGSLKPVTIEHDASGGAAATTDDAHVNTLVLEEEFAEDSGDDLPTKLKGRADLTLRPGQRRVLEMAIPLREDGDAEALSVKLSYRSDAFDLDYTIKFRETDPATGWFVEGSRKPRQARSDARTLHIQPRPPKMEIKVVDPLEQHYTNEMVELRVELRNDEDEPASVKLDVHLFGKRVPAFQILADGQEHGSDGGEDESRIQGIALGRMSNGSSLSLVVRIDPGDAPMSHDLHLRATYHLDSDAATPITQMLPVQLKVVAPFEANYDLVPRLHLDPWPSLFDYEGLQDLAEAAAMPARGFSQQWCLICHYASFALEDLVVVEMDMKVLSCVGGARCNVAKRPGVPHEGLVAAPRTMGEAQFDLVAQKLSLDDRHAVSLDLAFVIKWKRQGAADGPVNTTTMPVGQYLVLGTEPRVLASVLHTAPGASRSLMHLDLTIENPSNHFLTFGLTMEPSDRFAFSGAKQTTMHLLPMSRRTTRYRLLPFVRRTYIRPGLVVRDKYFQKVLRIIPTEGMKIDKDGLLVWVPGEPTDEGDVDNGDEHPEGH</sequence>
<accession>A0A2K3Q6Z8</accession>
<evidence type="ECO:0008006" key="6">
    <source>
        <dbReference type="Google" id="ProtNLM"/>
    </source>
</evidence>
<evidence type="ECO:0000259" key="3">
    <source>
        <dbReference type="Pfam" id="PF11817"/>
    </source>
</evidence>
<dbReference type="PANTHER" id="PTHR14374">
    <property type="entry name" value="FOIE GRAS"/>
    <property type="match status" value="1"/>
</dbReference>
<gene>
    <name evidence="4" type="ORF">TCAP_06725</name>
</gene>
<dbReference type="EMBL" id="NRSZ01001108">
    <property type="protein sequence ID" value="PNY23345.1"/>
    <property type="molecule type" value="Genomic_DNA"/>
</dbReference>
<evidence type="ECO:0000313" key="5">
    <source>
        <dbReference type="Proteomes" id="UP000236621"/>
    </source>
</evidence>
<proteinExistence type="predicted"/>
<dbReference type="InterPro" id="IPR012880">
    <property type="entry name" value="Gryzun"/>
</dbReference>
<evidence type="ECO:0000256" key="1">
    <source>
        <dbReference type="SAM" id="MobiDB-lite"/>
    </source>
</evidence>
<dbReference type="Pfam" id="PF11817">
    <property type="entry name" value="Foie-gras_1"/>
    <property type="match status" value="1"/>
</dbReference>
<dbReference type="AlphaFoldDB" id="A0A2K3Q6Z8"/>
<dbReference type="Proteomes" id="UP000236621">
    <property type="component" value="Unassembled WGS sequence"/>
</dbReference>
<dbReference type="STRING" id="45235.A0A2K3Q6Z8"/>
<evidence type="ECO:0000259" key="2">
    <source>
        <dbReference type="Pfam" id="PF07919"/>
    </source>
</evidence>
<comment type="caution">
    <text evidence="4">The sequence shown here is derived from an EMBL/GenBank/DDBJ whole genome shotgun (WGS) entry which is preliminary data.</text>
</comment>
<feature type="domain" description="Trafficking protein particle complex subunit 11" evidence="3">
    <location>
        <begin position="338"/>
        <end position="605"/>
    </location>
</feature>
<dbReference type="InterPro" id="IPR021773">
    <property type="entry name" value="TPC11"/>
</dbReference>
<reference evidence="4 5" key="1">
    <citation type="submission" date="2017-08" db="EMBL/GenBank/DDBJ databases">
        <title>Harnessing the power of phylogenomics to disentangle the directionality and signatures of interkingdom host jumping in the parasitic fungal genus Tolypocladium.</title>
        <authorList>
            <person name="Quandt C.A."/>
            <person name="Patterson W."/>
            <person name="Spatafora J.W."/>
        </authorList>
    </citation>
    <scope>NUCLEOTIDE SEQUENCE [LARGE SCALE GENOMIC DNA]</scope>
    <source>
        <strain evidence="4 5">CBS 113982</strain>
    </source>
</reference>
<organism evidence="4 5">
    <name type="scientific">Tolypocladium capitatum</name>
    <dbReference type="NCBI Taxonomy" id="45235"/>
    <lineage>
        <taxon>Eukaryota</taxon>
        <taxon>Fungi</taxon>
        <taxon>Dikarya</taxon>
        <taxon>Ascomycota</taxon>
        <taxon>Pezizomycotina</taxon>
        <taxon>Sordariomycetes</taxon>
        <taxon>Hypocreomycetidae</taxon>
        <taxon>Hypocreales</taxon>
        <taxon>Ophiocordycipitaceae</taxon>
        <taxon>Tolypocladium</taxon>
    </lineage>
</organism>
<feature type="region of interest" description="Disordered" evidence="1">
    <location>
        <begin position="263"/>
        <end position="283"/>
    </location>
</feature>
<protein>
    <recommendedName>
        <fullName evidence="6">Trafficking protein particle complex subunit 11</fullName>
    </recommendedName>
</protein>
<feature type="domain" description="Gryzun putative trafficking through Golgi" evidence="2">
    <location>
        <begin position="633"/>
        <end position="1211"/>
    </location>
</feature>
<dbReference type="OrthoDB" id="6278596at2759"/>
<dbReference type="PANTHER" id="PTHR14374:SF0">
    <property type="entry name" value="TRAFFICKING PROTEIN PARTICLE COMPLEX SUBUNIT 11"/>
    <property type="match status" value="1"/>
</dbReference>
<dbReference type="Pfam" id="PF07919">
    <property type="entry name" value="Gryzun"/>
    <property type="match status" value="1"/>
</dbReference>
<keyword evidence="5" id="KW-1185">Reference proteome</keyword>
<evidence type="ECO:0000313" key="4">
    <source>
        <dbReference type="EMBL" id="PNY23345.1"/>
    </source>
</evidence>
<name>A0A2K3Q6Z8_9HYPO</name>